<feature type="transmembrane region" description="Helical" evidence="1">
    <location>
        <begin position="7"/>
        <end position="26"/>
    </location>
</feature>
<gene>
    <name evidence="2" type="ORF">GCM10009019_04570</name>
</gene>
<sequence length="104" mass="10139">MEFTFDVAELVAGLALTAAVAAGVSVVAPSSFALAGGLALGLPFLAAGAELTEPSPRDRLETASTALVVGVLAALAAPVLPQPARIPAVVGATYLAGSLVAVTR</sequence>
<proteinExistence type="predicted"/>
<name>A0AAV3SZ61_9EURY</name>
<accession>A0AAV3SZ61</accession>
<keyword evidence="1" id="KW-0812">Transmembrane</keyword>
<evidence type="ECO:0000256" key="1">
    <source>
        <dbReference type="SAM" id="Phobius"/>
    </source>
</evidence>
<dbReference type="AlphaFoldDB" id="A0AAV3SZ61"/>
<evidence type="ECO:0008006" key="4">
    <source>
        <dbReference type="Google" id="ProtNLM"/>
    </source>
</evidence>
<reference evidence="2 3" key="1">
    <citation type="journal article" date="2019" name="Int. J. Syst. Evol. Microbiol.">
        <title>The Global Catalogue of Microorganisms (GCM) 10K type strain sequencing project: providing services to taxonomists for standard genome sequencing and annotation.</title>
        <authorList>
            <consortium name="The Broad Institute Genomics Platform"/>
            <consortium name="The Broad Institute Genome Sequencing Center for Infectious Disease"/>
            <person name="Wu L."/>
            <person name="Ma J."/>
        </authorList>
    </citation>
    <scope>NUCLEOTIDE SEQUENCE [LARGE SCALE GENOMIC DNA]</scope>
    <source>
        <strain evidence="2 3">JCM 16327</strain>
    </source>
</reference>
<dbReference type="RefSeq" id="WP_227261830.1">
    <property type="nucleotide sequence ID" value="NZ_BAAADU010000002.1"/>
</dbReference>
<evidence type="ECO:0000313" key="3">
    <source>
        <dbReference type="Proteomes" id="UP001500194"/>
    </source>
</evidence>
<keyword evidence="1" id="KW-1133">Transmembrane helix</keyword>
<comment type="caution">
    <text evidence="2">The sequence shown here is derived from an EMBL/GenBank/DDBJ whole genome shotgun (WGS) entry which is preliminary data.</text>
</comment>
<dbReference type="Proteomes" id="UP001500194">
    <property type="component" value="Unassembled WGS sequence"/>
</dbReference>
<evidence type="ECO:0000313" key="2">
    <source>
        <dbReference type="EMBL" id="GAA0645503.1"/>
    </source>
</evidence>
<keyword evidence="1" id="KW-0472">Membrane</keyword>
<keyword evidence="3" id="KW-1185">Reference proteome</keyword>
<dbReference type="GeneID" id="68572427"/>
<organism evidence="2 3">
    <name type="scientific">Salarchaeum japonicum</name>
    <dbReference type="NCBI Taxonomy" id="555573"/>
    <lineage>
        <taxon>Archaea</taxon>
        <taxon>Methanobacteriati</taxon>
        <taxon>Methanobacteriota</taxon>
        <taxon>Stenosarchaea group</taxon>
        <taxon>Halobacteria</taxon>
        <taxon>Halobacteriales</taxon>
        <taxon>Halobacteriaceae</taxon>
    </lineage>
</organism>
<protein>
    <recommendedName>
        <fullName evidence="4">Integral membrane protein</fullName>
    </recommendedName>
</protein>
<dbReference type="EMBL" id="BAAADU010000002">
    <property type="protein sequence ID" value="GAA0645503.1"/>
    <property type="molecule type" value="Genomic_DNA"/>
</dbReference>